<sequence length="417" mass="48184">MGNLFSQPQPERTIGVVIPADFRGIPIEFQTKNAGICNRFVAPWGAFIKPSILSLLRWKFWTENRSNIPWNKPEEIDKVHPVHKIDKENIYNLQEGKLQVTWIGHATMLLQFDGANILADPVFSEYSGPFWRFGYKRYRPPACTTKDLPQIDAVIISHNHFDHLDTGSVKDIVKYSPDAVWFVAKGMKSWLTKRGCRNVVELDWWDGREVEINGHQFRFFCTPTQHWCQRGLIDFNKALWCGWIVEGAKYKFYFAGDTGYQDRLFKRIGEKYGPFDIAAIPIGAYDPRYITEYQHVCPEQAVNIHKDIQSQCSIGMHWGAFELTNEYYLEPPQKVEEAMLKKKLDPKSFFSLCIGETWVVGEDRDYDPPFMERGKVRKASLNDEPKDTGTKHSDSQKDEIAEILIESGTSLSDKKNK</sequence>
<evidence type="ECO:0000259" key="2">
    <source>
        <dbReference type="Pfam" id="PF12706"/>
    </source>
</evidence>
<protein>
    <submittedName>
        <fullName evidence="3">NAPEP-like protein</fullName>
    </submittedName>
</protein>
<dbReference type="EMBL" id="CP111019">
    <property type="protein sequence ID" value="WAR12186.1"/>
    <property type="molecule type" value="Genomic_DNA"/>
</dbReference>
<evidence type="ECO:0000313" key="3">
    <source>
        <dbReference type="EMBL" id="WAR12186.1"/>
    </source>
</evidence>
<evidence type="ECO:0000313" key="4">
    <source>
        <dbReference type="Proteomes" id="UP001164746"/>
    </source>
</evidence>
<gene>
    <name evidence="3" type="ORF">MAR_026366</name>
</gene>
<dbReference type="SUPFAM" id="SSF56281">
    <property type="entry name" value="Metallo-hydrolase/oxidoreductase"/>
    <property type="match status" value="1"/>
</dbReference>
<dbReference type="Gene3D" id="3.60.15.10">
    <property type="entry name" value="Ribonuclease Z/Hydroxyacylglutathione hydrolase-like"/>
    <property type="match status" value="1"/>
</dbReference>
<feature type="domain" description="Metallo-beta-lactamase" evidence="2">
    <location>
        <begin position="116"/>
        <end position="318"/>
    </location>
</feature>
<organism evidence="3 4">
    <name type="scientific">Mya arenaria</name>
    <name type="common">Soft-shell clam</name>
    <dbReference type="NCBI Taxonomy" id="6604"/>
    <lineage>
        <taxon>Eukaryota</taxon>
        <taxon>Metazoa</taxon>
        <taxon>Spiralia</taxon>
        <taxon>Lophotrochozoa</taxon>
        <taxon>Mollusca</taxon>
        <taxon>Bivalvia</taxon>
        <taxon>Autobranchia</taxon>
        <taxon>Heteroconchia</taxon>
        <taxon>Euheterodonta</taxon>
        <taxon>Imparidentia</taxon>
        <taxon>Neoheterodontei</taxon>
        <taxon>Myida</taxon>
        <taxon>Myoidea</taxon>
        <taxon>Myidae</taxon>
        <taxon>Mya</taxon>
    </lineage>
</organism>
<proteinExistence type="predicted"/>
<feature type="compositionally biased region" description="Basic and acidic residues" evidence="1">
    <location>
        <begin position="371"/>
        <end position="400"/>
    </location>
</feature>
<dbReference type="InterPro" id="IPR036866">
    <property type="entry name" value="RibonucZ/Hydroxyglut_hydro"/>
</dbReference>
<dbReference type="InterPro" id="IPR001279">
    <property type="entry name" value="Metallo-B-lactamas"/>
</dbReference>
<dbReference type="Pfam" id="PF12706">
    <property type="entry name" value="Lactamase_B_2"/>
    <property type="match status" value="1"/>
</dbReference>
<evidence type="ECO:0000256" key="1">
    <source>
        <dbReference type="SAM" id="MobiDB-lite"/>
    </source>
</evidence>
<name>A0ABY7EU09_MYAAR</name>
<dbReference type="PANTHER" id="PTHR15032:SF4">
    <property type="entry name" value="N-ACYL-PHOSPHATIDYLETHANOLAMINE-HYDROLYZING PHOSPHOLIPASE D"/>
    <property type="match status" value="1"/>
</dbReference>
<dbReference type="Proteomes" id="UP001164746">
    <property type="component" value="Chromosome 8"/>
</dbReference>
<keyword evidence="4" id="KW-1185">Reference proteome</keyword>
<reference evidence="3" key="1">
    <citation type="submission" date="2022-11" db="EMBL/GenBank/DDBJ databases">
        <title>Centuries of genome instability and evolution in soft-shell clam transmissible cancer (bioRxiv).</title>
        <authorList>
            <person name="Hart S.F.M."/>
            <person name="Yonemitsu M.A."/>
            <person name="Giersch R.M."/>
            <person name="Beal B.F."/>
            <person name="Arriagada G."/>
            <person name="Davis B.W."/>
            <person name="Ostrander E.A."/>
            <person name="Goff S.P."/>
            <person name="Metzger M.J."/>
        </authorList>
    </citation>
    <scope>NUCLEOTIDE SEQUENCE</scope>
    <source>
        <strain evidence="3">MELC-2E11</strain>
        <tissue evidence="3">Siphon/mantle</tissue>
    </source>
</reference>
<feature type="region of interest" description="Disordered" evidence="1">
    <location>
        <begin position="371"/>
        <end position="417"/>
    </location>
</feature>
<accession>A0ABY7EU09</accession>
<dbReference type="PANTHER" id="PTHR15032">
    <property type="entry name" value="N-ACYL-PHOSPHATIDYLETHANOLAMINE-HYDROLYZING PHOSPHOLIPASE D"/>
    <property type="match status" value="1"/>
</dbReference>